<dbReference type="Pfam" id="PF05303">
    <property type="entry name" value="GSKIP_dom"/>
    <property type="match status" value="1"/>
</dbReference>
<evidence type="ECO:0000259" key="2">
    <source>
        <dbReference type="Pfam" id="PF05303"/>
    </source>
</evidence>
<protein>
    <recommendedName>
        <fullName evidence="2">GSKIP domain-containing protein</fullName>
    </recommendedName>
</protein>
<dbReference type="SUPFAM" id="SSF103107">
    <property type="entry name" value="Hypothetical protein c14orf129, hspc210"/>
    <property type="match status" value="1"/>
</dbReference>
<name>A0ABN8HT45_9NEOP</name>
<comment type="similarity">
    <text evidence="1">Belongs to the GSKIP family.</text>
</comment>
<organism evidence="3 4">
    <name type="scientific">Iphiclides podalirius</name>
    <name type="common">scarce swallowtail</name>
    <dbReference type="NCBI Taxonomy" id="110791"/>
    <lineage>
        <taxon>Eukaryota</taxon>
        <taxon>Metazoa</taxon>
        <taxon>Ecdysozoa</taxon>
        <taxon>Arthropoda</taxon>
        <taxon>Hexapoda</taxon>
        <taxon>Insecta</taxon>
        <taxon>Pterygota</taxon>
        <taxon>Neoptera</taxon>
        <taxon>Endopterygota</taxon>
        <taxon>Lepidoptera</taxon>
        <taxon>Glossata</taxon>
        <taxon>Ditrysia</taxon>
        <taxon>Papilionoidea</taxon>
        <taxon>Papilionidae</taxon>
        <taxon>Papilioninae</taxon>
        <taxon>Iphiclides</taxon>
    </lineage>
</organism>
<proteinExistence type="inferred from homology"/>
<reference evidence="3" key="1">
    <citation type="submission" date="2022-03" db="EMBL/GenBank/DDBJ databases">
        <authorList>
            <person name="Martin H S."/>
        </authorList>
    </citation>
    <scope>NUCLEOTIDE SEQUENCE</scope>
</reference>
<dbReference type="PANTHER" id="PTHR12490">
    <property type="entry name" value="GSK3B-INTERACTING PROTEIN"/>
    <property type="match status" value="1"/>
</dbReference>
<dbReference type="EMBL" id="OW152822">
    <property type="protein sequence ID" value="CAH2038095.1"/>
    <property type="molecule type" value="Genomic_DNA"/>
</dbReference>
<feature type="domain" description="GSKIP" evidence="2">
    <location>
        <begin position="14"/>
        <end position="108"/>
    </location>
</feature>
<dbReference type="Gene3D" id="3.30.2280.10">
    <property type="entry name" value="Hypothetical protein (hspc210)"/>
    <property type="match status" value="1"/>
</dbReference>
<dbReference type="Proteomes" id="UP000837857">
    <property type="component" value="Chromosome 10"/>
</dbReference>
<dbReference type="InterPro" id="IPR037395">
    <property type="entry name" value="GSKIP"/>
</dbReference>
<feature type="non-terminal residue" evidence="3">
    <location>
        <position position="1"/>
    </location>
</feature>
<dbReference type="InterPro" id="IPR007967">
    <property type="entry name" value="GSKIP_dom"/>
</dbReference>
<accession>A0ABN8HT45</accession>
<gene>
    <name evidence="3" type="ORF">IPOD504_LOCUS1456</name>
</gene>
<sequence>MTDQVLDKETWPLEAEAALKDVRGHVREASVAEDYKSTNRRIYLRITTYEGEVLIVEMSADGFRVAAPPNSGTISDTKYETLYALLDSVSNRYRQSFGEELTTKLRDLEKKRQG</sequence>
<evidence type="ECO:0000313" key="4">
    <source>
        <dbReference type="Proteomes" id="UP000837857"/>
    </source>
</evidence>
<evidence type="ECO:0000256" key="1">
    <source>
        <dbReference type="ARBA" id="ARBA00009571"/>
    </source>
</evidence>
<keyword evidence="4" id="KW-1185">Reference proteome</keyword>
<dbReference type="PANTHER" id="PTHR12490:SF4">
    <property type="entry name" value="GSK3B-INTERACTING PROTEIN"/>
    <property type="match status" value="1"/>
</dbReference>
<evidence type="ECO:0000313" key="3">
    <source>
        <dbReference type="EMBL" id="CAH2038095.1"/>
    </source>
</evidence>
<dbReference type="InterPro" id="IPR023231">
    <property type="entry name" value="GSKIP_dom_sf"/>
</dbReference>